<evidence type="ECO:0000256" key="1">
    <source>
        <dbReference type="SAM" id="SignalP"/>
    </source>
</evidence>
<evidence type="ECO:0008006" key="4">
    <source>
        <dbReference type="Google" id="ProtNLM"/>
    </source>
</evidence>
<feature type="signal peptide" evidence="1">
    <location>
        <begin position="1"/>
        <end position="24"/>
    </location>
</feature>
<dbReference type="Proteomes" id="UP000192906">
    <property type="component" value="Unassembled WGS sequence"/>
</dbReference>
<gene>
    <name evidence="2" type="ORF">SAMN06295933_0869</name>
</gene>
<feature type="chain" id="PRO_5012733476" description="Secreted protein" evidence="1">
    <location>
        <begin position="25"/>
        <end position="168"/>
    </location>
</feature>
<evidence type="ECO:0000313" key="3">
    <source>
        <dbReference type="Proteomes" id="UP000192906"/>
    </source>
</evidence>
<accession>A0A1X7CH40</accession>
<sequence>MKRLIKAYVLSLAMLMLVCGTAGADDFNAQGSALVPGIEFGKHGGFSLSSALYLSNITNETIRCRVCFYDHDGNDMSSRIKIRSGSSASWQIILAAGTGEADIPAHSTRIFSLETTNNEEYRIGHAYIQWSSSDPKPHKALIGLLRNAGGNSIGLVSAHSQINNGQPF</sequence>
<keyword evidence="1" id="KW-0732">Signal</keyword>
<dbReference type="AlphaFoldDB" id="A0A1X7CH40"/>
<dbReference type="RefSeq" id="WP_085098804.1">
    <property type="nucleotide sequence ID" value="NZ_FWZU01000001.1"/>
</dbReference>
<keyword evidence="3" id="KW-1185">Reference proteome</keyword>
<dbReference type="OrthoDB" id="5462579at2"/>
<protein>
    <recommendedName>
        <fullName evidence="4">Secreted protein</fullName>
    </recommendedName>
</protein>
<evidence type="ECO:0000313" key="2">
    <source>
        <dbReference type="EMBL" id="SME96187.1"/>
    </source>
</evidence>
<dbReference type="STRING" id="1519643.SAMN06295933_0869"/>
<name>A0A1X7CH40_9BACT</name>
<organism evidence="2 3">
    <name type="scientific">Desulfovibrio gilichinskyi</name>
    <dbReference type="NCBI Taxonomy" id="1519643"/>
    <lineage>
        <taxon>Bacteria</taxon>
        <taxon>Pseudomonadati</taxon>
        <taxon>Thermodesulfobacteriota</taxon>
        <taxon>Desulfovibrionia</taxon>
        <taxon>Desulfovibrionales</taxon>
        <taxon>Desulfovibrionaceae</taxon>
        <taxon>Desulfovibrio</taxon>
    </lineage>
</organism>
<reference evidence="3" key="1">
    <citation type="submission" date="2017-04" db="EMBL/GenBank/DDBJ databases">
        <authorList>
            <person name="Varghese N."/>
            <person name="Submissions S."/>
        </authorList>
    </citation>
    <scope>NUCLEOTIDE SEQUENCE [LARGE SCALE GENOMIC DNA]</scope>
    <source>
        <strain evidence="3">K3S</strain>
    </source>
</reference>
<proteinExistence type="predicted"/>
<dbReference type="EMBL" id="FWZU01000001">
    <property type="protein sequence ID" value="SME96187.1"/>
    <property type="molecule type" value="Genomic_DNA"/>
</dbReference>